<dbReference type="EMBL" id="BAAAZR010000013">
    <property type="protein sequence ID" value="GAA3821075.1"/>
    <property type="molecule type" value="Genomic_DNA"/>
</dbReference>
<dbReference type="Gene3D" id="3.40.50.300">
    <property type="entry name" value="P-loop containing nucleotide triphosphate hydrolases"/>
    <property type="match status" value="1"/>
</dbReference>
<evidence type="ECO:0000313" key="2">
    <source>
        <dbReference type="Proteomes" id="UP001500888"/>
    </source>
</evidence>
<dbReference type="PANTHER" id="PTHR36978:SF4">
    <property type="entry name" value="P-LOOP CONTAINING NUCLEOSIDE TRIPHOSPHATE HYDROLASE PROTEIN"/>
    <property type="match status" value="1"/>
</dbReference>
<organism evidence="1 2">
    <name type="scientific">Sphaerisporangium flaviroseum</name>
    <dbReference type="NCBI Taxonomy" id="509199"/>
    <lineage>
        <taxon>Bacteria</taxon>
        <taxon>Bacillati</taxon>
        <taxon>Actinomycetota</taxon>
        <taxon>Actinomycetes</taxon>
        <taxon>Streptosporangiales</taxon>
        <taxon>Streptosporangiaceae</taxon>
        <taxon>Sphaerisporangium</taxon>
    </lineage>
</organism>
<dbReference type="SUPFAM" id="SSF52540">
    <property type="entry name" value="P-loop containing nucleoside triphosphate hydrolases"/>
    <property type="match status" value="1"/>
</dbReference>
<dbReference type="Proteomes" id="UP001500888">
    <property type="component" value="Unassembled WGS sequence"/>
</dbReference>
<gene>
    <name evidence="1" type="ORF">GCM10022226_46720</name>
</gene>
<reference evidence="2" key="1">
    <citation type="journal article" date="2019" name="Int. J. Syst. Evol. Microbiol.">
        <title>The Global Catalogue of Microorganisms (GCM) 10K type strain sequencing project: providing services to taxonomists for standard genome sequencing and annotation.</title>
        <authorList>
            <consortium name="The Broad Institute Genomics Platform"/>
            <consortium name="The Broad Institute Genome Sequencing Center for Infectious Disease"/>
            <person name="Wu L."/>
            <person name="Ma J."/>
        </authorList>
    </citation>
    <scope>NUCLEOTIDE SEQUENCE [LARGE SCALE GENOMIC DNA]</scope>
    <source>
        <strain evidence="2">JCM 16908</strain>
    </source>
</reference>
<dbReference type="PANTHER" id="PTHR36978">
    <property type="entry name" value="P-LOOP CONTAINING NUCLEOTIDE TRIPHOSPHATE HYDROLASE"/>
    <property type="match status" value="1"/>
</dbReference>
<proteinExistence type="predicted"/>
<comment type="caution">
    <text evidence="1">The sequence shown here is derived from an EMBL/GenBank/DDBJ whole genome shotgun (WGS) entry which is preliminary data.</text>
</comment>
<dbReference type="Pfam" id="PF17784">
    <property type="entry name" value="Sulfotransfer_4"/>
    <property type="match status" value="1"/>
</dbReference>
<sequence length="227" mass="25419">MRVIGAGFGRTGTLSLKTALERLGFGPCHHMTQVIERPGQIRRWLDVARGRPADWDAILGGYRSCVDWPAAAYWRELAGHYPEAKLILTVRDPQRWLASMNATILRQRGRGSTVAGKAVTGVSRLLGSDFAAFTEMTGLTVDQRVFDGRMDDPDHLLKAFRAHIDEVTSAIPPERLLVFEVGQGWGPLCEFLEVPVPHEPFPRVNDAADFQNHARTRIGRLLLRRSR</sequence>
<name>A0ABP7IKX8_9ACTN</name>
<protein>
    <submittedName>
        <fullName evidence="1">Sulfotransferase family protein</fullName>
    </submittedName>
</protein>
<dbReference type="InterPro" id="IPR040632">
    <property type="entry name" value="Sulfotransfer_4"/>
</dbReference>
<keyword evidence="2" id="KW-1185">Reference proteome</keyword>
<dbReference type="InterPro" id="IPR027417">
    <property type="entry name" value="P-loop_NTPase"/>
</dbReference>
<accession>A0ABP7IKX8</accession>
<evidence type="ECO:0000313" key="1">
    <source>
        <dbReference type="EMBL" id="GAA3821075.1"/>
    </source>
</evidence>
<dbReference type="RefSeq" id="WP_344943928.1">
    <property type="nucleotide sequence ID" value="NZ_BAAAZR010000013.1"/>
</dbReference>